<proteinExistence type="predicted"/>
<gene>
    <name evidence="1" type="ORF">GCM10008957_29050</name>
</gene>
<evidence type="ECO:0000313" key="2">
    <source>
        <dbReference type="Proteomes" id="UP000603865"/>
    </source>
</evidence>
<accession>A0A918CB91</accession>
<name>A0A918CB91_9DEIO</name>
<reference evidence="1" key="1">
    <citation type="journal article" date="2014" name="Int. J. Syst. Evol. Microbiol.">
        <title>Complete genome sequence of Corynebacterium casei LMG S-19264T (=DSM 44701T), isolated from a smear-ripened cheese.</title>
        <authorList>
            <consortium name="US DOE Joint Genome Institute (JGI-PGF)"/>
            <person name="Walter F."/>
            <person name="Albersmeier A."/>
            <person name="Kalinowski J."/>
            <person name="Ruckert C."/>
        </authorList>
    </citation>
    <scope>NUCLEOTIDE SEQUENCE</scope>
    <source>
        <strain evidence="1">JCM 31311</strain>
    </source>
</reference>
<comment type="caution">
    <text evidence="1">The sequence shown here is derived from an EMBL/GenBank/DDBJ whole genome shotgun (WGS) entry which is preliminary data.</text>
</comment>
<organism evidence="1 2">
    <name type="scientific">Deinococcus ruber</name>
    <dbReference type="NCBI Taxonomy" id="1848197"/>
    <lineage>
        <taxon>Bacteria</taxon>
        <taxon>Thermotogati</taxon>
        <taxon>Deinococcota</taxon>
        <taxon>Deinococci</taxon>
        <taxon>Deinococcales</taxon>
        <taxon>Deinococcaceae</taxon>
        <taxon>Deinococcus</taxon>
    </lineage>
</organism>
<dbReference type="EMBL" id="BMQL01000017">
    <property type="protein sequence ID" value="GGR14447.1"/>
    <property type="molecule type" value="Genomic_DNA"/>
</dbReference>
<protein>
    <submittedName>
        <fullName evidence="1">Uncharacterized protein</fullName>
    </submittedName>
</protein>
<dbReference type="Proteomes" id="UP000603865">
    <property type="component" value="Unassembled WGS sequence"/>
</dbReference>
<keyword evidence="2" id="KW-1185">Reference proteome</keyword>
<evidence type="ECO:0000313" key="1">
    <source>
        <dbReference type="EMBL" id="GGR14447.1"/>
    </source>
</evidence>
<sequence>MSATDLQFLPIDAAWTLAQCAALLEQLAPEQELQFYAADHASVSDPGAYIRVQRLGAGVWLRKAANHGWSTDWGRVPLEALRDELYRNRHAQLSGLQLSVARVQAQEGEK</sequence>
<dbReference type="RefSeq" id="WP_189091241.1">
    <property type="nucleotide sequence ID" value="NZ_BMQL01000017.1"/>
</dbReference>
<dbReference type="AlphaFoldDB" id="A0A918CB91"/>
<reference evidence="1" key="2">
    <citation type="submission" date="2020-09" db="EMBL/GenBank/DDBJ databases">
        <authorList>
            <person name="Sun Q."/>
            <person name="Ohkuma M."/>
        </authorList>
    </citation>
    <scope>NUCLEOTIDE SEQUENCE</scope>
    <source>
        <strain evidence="1">JCM 31311</strain>
    </source>
</reference>